<organism evidence="2 3">
    <name type="scientific">Caldimonas brevitalea</name>
    <dbReference type="NCBI Taxonomy" id="413882"/>
    <lineage>
        <taxon>Bacteria</taxon>
        <taxon>Pseudomonadati</taxon>
        <taxon>Pseudomonadota</taxon>
        <taxon>Betaproteobacteria</taxon>
        <taxon>Burkholderiales</taxon>
        <taxon>Sphaerotilaceae</taxon>
        <taxon>Caldimonas</taxon>
    </lineage>
</organism>
<keyword evidence="1" id="KW-0732">Signal</keyword>
<sequence>MLRGTVRCALLLLRVVLLRGSRCMASVIAAATGAEQRQHHESRGTPHGEQWVAFQRIDLQEMTDERGR</sequence>
<feature type="signal peptide" evidence="1">
    <location>
        <begin position="1"/>
        <end position="25"/>
    </location>
</feature>
<evidence type="ECO:0008006" key="4">
    <source>
        <dbReference type="Google" id="ProtNLM"/>
    </source>
</evidence>
<dbReference type="AlphaFoldDB" id="A0A0G3BX90"/>
<dbReference type="EMBL" id="CP011371">
    <property type="protein sequence ID" value="AKJ31986.1"/>
    <property type="molecule type" value="Genomic_DNA"/>
</dbReference>
<proteinExistence type="predicted"/>
<accession>A0A0G3BX90</accession>
<evidence type="ECO:0000256" key="1">
    <source>
        <dbReference type="SAM" id="SignalP"/>
    </source>
</evidence>
<gene>
    <name evidence="2" type="ORF">AAW51_5295</name>
</gene>
<name>A0A0G3BX90_9BURK</name>
<keyword evidence="3" id="KW-1185">Reference proteome</keyword>
<dbReference type="Proteomes" id="UP000035352">
    <property type="component" value="Chromosome"/>
</dbReference>
<dbReference type="KEGG" id="pbh:AAW51_5295"/>
<evidence type="ECO:0000313" key="2">
    <source>
        <dbReference type="EMBL" id="AKJ31986.1"/>
    </source>
</evidence>
<evidence type="ECO:0000313" key="3">
    <source>
        <dbReference type="Proteomes" id="UP000035352"/>
    </source>
</evidence>
<reference evidence="2 3" key="1">
    <citation type="submission" date="2015-05" db="EMBL/GenBank/DDBJ databases">
        <authorList>
            <person name="Tang B."/>
            <person name="Yu Y."/>
        </authorList>
    </citation>
    <scope>NUCLEOTIDE SEQUENCE [LARGE SCALE GENOMIC DNA]</scope>
    <source>
        <strain evidence="2 3">DSM 7029</strain>
    </source>
</reference>
<protein>
    <recommendedName>
        <fullName evidence="4">Secreted protein</fullName>
    </recommendedName>
</protein>
<feature type="chain" id="PRO_5005183705" description="Secreted protein" evidence="1">
    <location>
        <begin position="26"/>
        <end position="68"/>
    </location>
</feature>
<dbReference type="RefSeq" id="WP_169788090.1">
    <property type="nucleotide sequence ID" value="NZ_CP011371.1"/>
</dbReference>